<dbReference type="PROSITE" id="PS01186">
    <property type="entry name" value="EGF_2"/>
    <property type="match status" value="1"/>
</dbReference>
<keyword evidence="1" id="KW-1015">Disulfide bond</keyword>
<keyword evidence="3" id="KW-0472">Membrane</keyword>
<feature type="compositionally biased region" description="Basic and acidic residues" evidence="2">
    <location>
        <begin position="216"/>
        <end position="228"/>
    </location>
</feature>
<proteinExistence type="predicted"/>
<evidence type="ECO:0000256" key="3">
    <source>
        <dbReference type="SAM" id="Phobius"/>
    </source>
</evidence>
<reference evidence="5 6" key="1">
    <citation type="submission" date="2018-10" db="EMBL/GenBank/DDBJ databases">
        <title>Fifty Aureobasidium pullulans genomes reveal a recombining polyextremotolerant generalist.</title>
        <authorList>
            <person name="Gostincar C."/>
            <person name="Turk M."/>
            <person name="Zajc J."/>
            <person name="Gunde-Cimerman N."/>
        </authorList>
    </citation>
    <scope>NUCLEOTIDE SEQUENCE [LARGE SCALE GENOMIC DNA]</scope>
    <source>
        <strain evidence="5 6">EXF-11900</strain>
    </source>
</reference>
<comment type="caution">
    <text evidence="1">Lacks conserved residue(s) required for the propagation of feature annotation.</text>
</comment>
<keyword evidence="1" id="KW-0245">EGF-like domain</keyword>
<dbReference type="PROSITE" id="PS50026">
    <property type="entry name" value="EGF_3"/>
    <property type="match status" value="1"/>
</dbReference>
<protein>
    <recommendedName>
        <fullName evidence="4">EGF-like domain-containing protein</fullName>
    </recommendedName>
</protein>
<feature type="region of interest" description="Disordered" evidence="2">
    <location>
        <begin position="324"/>
        <end position="343"/>
    </location>
</feature>
<feature type="region of interest" description="Disordered" evidence="2">
    <location>
        <begin position="1"/>
        <end position="312"/>
    </location>
</feature>
<feature type="disulfide bond" evidence="1">
    <location>
        <begin position="604"/>
        <end position="613"/>
    </location>
</feature>
<comment type="caution">
    <text evidence="5">The sequence shown here is derived from an EMBL/GenBank/DDBJ whole genome shotgun (WGS) entry which is preliminary data.</text>
</comment>
<feature type="region of interest" description="Disordered" evidence="2">
    <location>
        <begin position="456"/>
        <end position="523"/>
    </location>
</feature>
<feature type="compositionally biased region" description="Basic and acidic residues" evidence="2">
    <location>
        <begin position="457"/>
        <end position="468"/>
    </location>
</feature>
<evidence type="ECO:0000256" key="2">
    <source>
        <dbReference type="SAM" id="MobiDB-lite"/>
    </source>
</evidence>
<feature type="compositionally biased region" description="Low complexity" evidence="2">
    <location>
        <begin position="489"/>
        <end position="501"/>
    </location>
</feature>
<feature type="compositionally biased region" description="Low complexity" evidence="2">
    <location>
        <begin position="169"/>
        <end position="178"/>
    </location>
</feature>
<keyword evidence="3" id="KW-1133">Transmembrane helix</keyword>
<feature type="compositionally biased region" description="Low complexity" evidence="2">
    <location>
        <begin position="16"/>
        <end position="27"/>
    </location>
</feature>
<dbReference type="AlphaFoldDB" id="A0A4S8SWB7"/>
<feature type="domain" description="EGF-like" evidence="4">
    <location>
        <begin position="576"/>
        <end position="614"/>
    </location>
</feature>
<sequence>MSYQRDGRQAQRSHRPQPSSQRPSQSSGDAQPGAPKLSMHPSQRSQPSRPPRPDQTPIAFGHTRPAANREPPPTRTIPQYRQDSGPPIIQYAHQEPVSSWVEAVSPSYPSPDVPRPFAENQRDSTGSSVYSVPDFPVPQAPAMPQIPHQVARPFYQPNRRPPLGPPPSARRGPSSYYPQTSHVAPIVEETDSQRGTHDSKSSFASSNAIPIGISRHLADQHDMNEHDGSPFQDQYEDSDSSEPEQMRPIPVRQASIGRKSIPVLTTIKNGDLRPDSQTRPMAHVNPQEVRSNTQPGRQPLRRPGTSENVESEIMDMSFPMVDMSPEERSERSFPPLSTRTNSSDILGKDAIVSGSEKPMRHQLSPELLSTQKENSSFSAFETSEKGAAPNLEKQMTLGERVGSRRPPRLDVDAVREAEARGSLTSLPDLIRRATKVASNLDRGRTASRLGLNFFDDDAQRAHGPDNRRSGSLSDILASFPPPGLATPTGSRGSRGNSRNSRAMPWSSNLQHSSLPSESDLGEEPRRRRRCCGMPLWLFFTLLLLVVVLVAAAVITPVVLVVIPQQNNAHNGASASALATCQKSLECKNGGINILGSDGSCSCLCVNGFAGSECTQASSASCTTTNVGSVNNVTLGESIPRLFTESETNFSISLNASNILGLFASSKLTCTSENALVTFNGLSARSLREEKVKVDPSPTRILEERADSTTVAGAAVTSNGIVFASGSASDAPPSSASSGLSGIASPSSSSTSLLSDSSTLDFARIAVLFVFQESGQLSNAIAAQENLQSYFTSGTTSTGQQINASSIDLGASISANLEKHSLTLSNGTTIGG</sequence>
<feature type="transmembrane region" description="Helical" evidence="3">
    <location>
        <begin position="535"/>
        <end position="562"/>
    </location>
</feature>
<evidence type="ECO:0000259" key="4">
    <source>
        <dbReference type="PROSITE" id="PS50026"/>
    </source>
</evidence>
<dbReference type="PANTHER" id="PTHR17178">
    <property type="entry name" value="SECRETORY GRANULE PROTEOGLYCAN CORE PROTEIN"/>
    <property type="match status" value="1"/>
</dbReference>
<evidence type="ECO:0000313" key="5">
    <source>
        <dbReference type="EMBL" id="THV75544.1"/>
    </source>
</evidence>
<organism evidence="5 6">
    <name type="scientific">Aureobasidium pullulans</name>
    <name type="common">Black yeast</name>
    <name type="synonym">Pullularia pullulans</name>
    <dbReference type="NCBI Taxonomy" id="5580"/>
    <lineage>
        <taxon>Eukaryota</taxon>
        <taxon>Fungi</taxon>
        <taxon>Dikarya</taxon>
        <taxon>Ascomycota</taxon>
        <taxon>Pezizomycotina</taxon>
        <taxon>Dothideomycetes</taxon>
        <taxon>Dothideomycetidae</taxon>
        <taxon>Dothideales</taxon>
        <taxon>Saccotheciaceae</taxon>
        <taxon>Aureobasidium</taxon>
    </lineage>
</organism>
<feature type="compositionally biased region" description="Basic and acidic residues" evidence="2">
    <location>
        <begin position="191"/>
        <end position="200"/>
    </location>
</feature>
<feature type="compositionally biased region" description="Polar residues" evidence="2">
    <location>
        <begin position="505"/>
        <end position="516"/>
    </location>
</feature>
<keyword evidence="3" id="KW-0812">Transmembrane</keyword>
<dbReference type="PANTHER" id="PTHR17178:SF0">
    <property type="entry name" value="SERGLYCIN"/>
    <property type="match status" value="1"/>
</dbReference>
<evidence type="ECO:0000256" key="1">
    <source>
        <dbReference type="PROSITE-ProRule" id="PRU00076"/>
    </source>
</evidence>
<dbReference type="InterPro" id="IPR000742">
    <property type="entry name" value="EGF"/>
</dbReference>
<gene>
    <name evidence="5" type="ORF">D6D28_01738</name>
</gene>
<evidence type="ECO:0000313" key="6">
    <source>
        <dbReference type="Proteomes" id="UP000304951"/>
    </source>
</evidence>
<dbReference type="PROSITE" id="PS00022">
    <property type="entry name" value="EGF_1"/>
    <property type="match status" value="1"/>
</dbReference>
<name>A0A4S8SWB7_AURPU</name>
<dbReference type="EMBL" id="QZAF01000036">
    <property type="protein sequence ID" value="THV75544.1"/>
    <property type="molecule type" value="Genomic_DNA"/>
</dbReference>
<dbReference type="Proteomes" id="UP000304951">
    <property type="component" value="Unassembled WGS sequence"/>
</dbReference>
<accession>A0A4S8SWB7</accession>
<feature type="compositionally biased region" description="Pro residues" evidence="2">
    <location>
        <begin position="159"/>
        <end position="168"/>
    </location>
</feature>